<feature type="transmembrane region" description="Helical" evidence="1">
    <location>
        <begin position="135"/>
        <end position="152"/>
    </location>
</feature>
<dbReference type="HOGENOM" id="CLU_086308_0_0_6"/>
<evidence type="ECO:0000256" key="1">
    <source>
        <dbReference type="SAM" id="Phobius"/>
    </source>
</evidence>
<feature type="transmembrane region" description="Helical" evidence="1">
    <location>
        <begin position="108"/>
        <end position="129"/>
    </location>
</feature>
<accession>B7LU57</accession>
<keyword evidence="1" id="KW-0472">Membrane</keyword>
<dbReference type="KEGG" id="efe:EFER_3704"/>
<evidence type="ECO:0000313" key="3">
    <source>
        <dbReference type="Proteomes" id="UP000000745"/>
    </source>
</evidence>
<keyword evidence="1" id="KW-0812">Transmembrane</keyword>
<organism evidence="2 3">
    <name type="scientific">Escherichia fergusonii (strain ATCC 35469 / DSM 13698 / CCUG 18766 / IAM 14443 / JCM 21226 / LMG 7866 / NBRC 102419 / NCTC 12128 / CDC 0568-73)</name>
    <dbReference type="NCBI Taxonomy" id="585054"/>
    <lineage>
        <taxon>Bacteria</taxon>
        <taxon>Pseudomonadati</taxon>
        <taxon>Pseudomonadota</taxon>
        <taxon>Gammaproteobacteria</taxon>
        <taxon>Enterobacterales</taxon>
        <taxon>Enterobacteriaceae</taxon>
        <taxon>Escherichia</taxon>
    </lineage>
</organism>
<evidence type="ECO:0000313" key="2">
    <source>
        <dbReference type="EMBL" id="CAQ91165.1"/>
    </source>
</evidence>
<keyword evidence="1" id="KW-1133">Transmembrane helix</keyword>
<dbReference type="EMBL" id="CU928158">
    <property type="protein sequence ID" value="CAQ91165.1"/>
    <property type="molecule type" value="Genomic_DNA"/>
</dbReference>
<gene>
    <name evidence="2" type="ordered locus">EFER_3704</name>
</gene>
<dbReference type="Proteomes" id="UP000000745">
    <property type="component" value="Chromosome"/>
</dbReference>
<protein>
    <submittedName>
        <fullName evidence="2">Uncharacterized protein</fullName>
    </submittedName>
</protein>
<name>B7LU57_ESCF3</name>
<proteinExistence type="predicted"/>
<keyword evidence="3" id="KW-1185">Reference proteome</keyword>
<reference evidence="3" key="1">
    <citation type="journal article" date="2009" name="PLoS Genet.">
        <title>Organised genome dynamics in the Escherichia coli species results in highly diverse adaptive paths.</title>
        <authorList>
            <person name="Touchon M."/>
            <person name="Hoede C."/>
            <person name="Tenaillon O."/>
            <person name="Barbe V."/>
            <person name="Baeriswyl S."/>
            <person name="Bidet P."/>
            <person name="Bingen E."/>
            <person name="Bonacorsi S."/>
            <person name="Bouchier C."/>
            <person name="Bouvet O."/>
            <person name="Calteau A."/>
            <person name="Chiapello H."/>
            <person name="Clermont O."/>
            <person name="Cruveiller S."/>
            <person name="Danchin A."/>
            <person name="Diard M."/>
            <person name="Dossat C."/>
            <person name="Karoui M.E."/>
            <person name="Frapy E."/>
            <person name="Garry L."/>
            <person name="Ghigo J.M."/>
            <person name="Gilles A.M."/>
            <person name="Johnson J."/>
            <person name="Le Bouguenec C."/>
            <person name="Lescat M."/>
            <person name="Mangenot S."/>
            <person name="Martinez-Jehanne V."/>
            <person name="Matic I."/>
            <person name="Nassif X."/>
            <person name="Oztas S."/>
            <person name="Petit M.A."/>
            <person name="Pichon C."/>
            <person name="Rouy Z."/>
            <person name="Ruf C.S."/>
            <person name="Schneider D."/>
            <person name="Tourret J."/>
            <person name="Vacherie B."/>
            <person name="Vallenet D."/>
            <person name="Medigue C."/>
            <person name="Rocha E.P.C."/>
            <person name="Denamur E."/>
        </authorList>
    </citation>
    <scope>NUCLEOTIDE SEQUENCE [LARGE SCALE GENOMIC DNA]</scope>
    <source>
        <strain evidence="3">ATCC 35469 / DSM 13698 / BCRC 15582 / CCUG 18766 / IAM 14443 / JCM 21226 / LMG 7866 / NBRC 102419 / NCTC 12128 / CDC 0568-73</strain>
    </source>
</reference>
<dbReference type="AlphaFoldDB" id="B7LU57"/>
<sequence length="281" mass="31840">MEHTGSVADEARRMAGSIARLPRSAETTSGRLRLRMACRRAGQTAQAGRSRRNAPRWLDADVAEQPATVIYIASFRGDIFYKDVKMRMPSHSLFRLPSPEINPVRARLLLCFLICAALAGLSWLIISFVRTGNTLIFWLTLFIVFLIAAAKQEKIKLLEKRRIMADKRQGLSICQFARQFDPRTVDTWIIRAVWNTLQENGYIGYPLPLKADDKLDEDLDLVNDVVELEELVEDIAARCGRDLTGLETNQFLPIVTVGSLVRVLNAQPMTQERRSLLFIQP</sequence>